<dbReference type="Gene3D" id="3.40.30.10">
    <property type="entry name" value="Glutaredoxin"/>
    <property type="match status" value="1"/>
</dbReference>
<reference evidence="1 2" key="1">
    <citation type="submission" date="2018-09" db="EMBL/GenBank/DDBJ databases">
        <title>Paenibacillus SK2017-BO5.</title>
        <authorList>
            <person name="Piskunova J.V."/>
            <person name="Dubiley S.A."/>
            <person name="Severinov K.V."/>
        </authorList>
    </citation>
    <scope>NUCLEOTIDE SEQUENCE [LARGE SCALE GENOMIC DNA]</scope>
    <source>
        <strain evidence="1 2">BO5</strain>
    </source>
</reference>
<protein>
    <submittedName>
        <fullName evidence="1">(2Fe-2S) ferredoxin domain-containing protein</fullName>
    </submittedName>
</protein>
<dbReference type="Pfam" id="PF01257">
    <property type="entry name" value="2Fe-2S_thioredx"/>
    <property type="match status" value="1"/>
</dbReference>
<dbReference type="Proteomes" id="UP000266177">
    <property type="component" value="Unassembled WGS sequence"/>
</dbReference>
<gene>
    <name evidence="1" type="ORF">DQX05_07460</name>
</gene>
<dbReference type="RefSeq" id="WP_119792289.1">
    <property type="nucleotide sequence ID" value="NZ_QYZD01000004.1"/>
</dbReference>
<sequence>MPTWNLGEIRHHLLICNGGSCMKQQADEVTQAIRDEISALGAKKQIHTTRTRCNGRCTDACVVIAYPEGVWYKEMTPELGRELVRKQLAGERLEEQMVYSYDRRFIATGQSVVGKDKPPS</sequence>
<accession>A0A3A3GK96</accession>
<proteinExistence type="predicted"/>
<dbReference type="SUPFAM" id="SSF52833">
    <property type="entry name" value="Thioredoxin-like"/>
    <property type="match status" value="1"/>
</dbReference>
<dbReference type="CDD" id="cd02980">
    <property type="entry name" value="TRX_Fd_family"/>
    <property type="match status" value="1"/>
</dbReference>
<comment type="caution">
    <text evidence="1">The sequence shown here is derived from an EMBL/GenBank/DDBJ whole genome shotgun (WGS) entry which is preliminary data.</text>
</comment>
<dbReference type="InterPro" id="IPR036249">
    <property type="entry name" value="Thioredoxin-like_sf"/>
</dbReference>
<dbReference type="OrthoDB" id="9761899at2"/>
<dbReference type="EMBL" id="QYZD01000004">
    <property type="protein sequence ID" value="RJG25277.1"/>
    <property type="molecule type" value="Genomic_DNA"/>
</dbReference>
<evidence type="ECO:0000313" key="2">
    <source>
        <dbReference type="Proteomes" id="UP000266177"/>
    </source>
</evidence>
<organism evidence="1 2">
    <name type="scientific">Paenibacillus thiaminolyticus</name>
    <name type="common">Bacillus thiaminolyticus</name>
    <dbReference type="NCBI Taxonomy" id="49283"/>
    <lineage>
        <taxon>Bacteria</taxon>
        <taxon>Bacillati</taxon>
        <taxon>Bacillota</taxon>
        <taxon>Bacilli</taxon>
        <taxon>Bacillales</taxon>
        <taxon>Paenibacillaceae</taxon>
        <taxon>Paenibacillus</taxon>
    </lineage>
</organism>
<evidence type="ECO:0000313" key="1">
    <source>
        <dbReference type="EMBL" id="RJG25277.1"/>
    </source>
</evidence>
<name>A0A3A3GK96_PANTH</name>
<dbReference type="AlphaFoldDB" id="A0A3A3GK96"/>